<reference evidence="4" key="2">
    <citation type="submission" date="2015-01" db="EMBL/GenBank/DDBJ databases">
        <title>Evolutionary Origins and Diversification of the Mycorrhizal Mutualists.</title>
        <authorList>
            <consortium name="DOE Joint Genome Institute"/>
            <consortium name="Mycorrhizal Genomics Consortium"/>
            <person name="Kohler A."/>
            <person name="Kuo A."/>
            <person name="Nagy L.G."/>
            <person name="Floudas D."/>
            <person name="Copeland A."/>
            <person name="Barry K.W."/>
            <person name="Cichocki N."/>
            <person name="Veneault-Fourrey C."/>
            <person name="LaButti K."/>
            <person name="Lindquist E.A."/>
            <person name="Lipzen A."/>
            <person name="Lundell T."/>
            <person name="Morin E."/>
            <person name="Murat C."/>
            <person name="Riley R."/>
            <person name="Ohm R."/>
            <person name="Sun H."/>
            <person name="Tunlid A."/>
            <person name="Henrissat B."/>
            <person name="Grigoriev I.V."/>
            <person name="Hibbett D.S."/>
            <person name="Martin F."/>
        </authorList>
    </citation>
    <scope>NUCLEOTIDE SEQUENCE [LARGE SCALE GENOMIC DNA]</scope>
    <source>
        <strain evidence="4">MAFF 305830</strain>
    </source>
</reference>
<sequence length="182" mass="20092">MAATENSIWDVYNNIADIRDDELIKDWNDSLNSLLVFVSNKTCRVPTLTTLQAAIFAAVLTALIVESMKLLSEDQEGLTISILLRISNQLANNTIPAYVAGEFEAPQYAVVVNALLFSSLCCSLVTALAAVIALQWVNEYDARIDTVDAKKRALIRHFRFLGVQTWKMGQIIAVLPLLLHAA</sequence>
<feature type="domain" description="DUF6535" evidence="2">
    <location>
        <begin position="9"/>
        <end position="182"/>
    </location>
</feature>
<feature type="non-terminal residue" evidence="3">
    <location>
        <position position="182"/>
    </location>
</feature>
<dbReference type="AlphaFoldDB" id="A0A0C2W7E4"/>
<feature type="transmembrane region" description="Helical" evidence="1">
    <location>
        <begin position="158"/>
        <end position="179"/>
    </location>
</feature>
<keyword evidence="1" id="KW-0812">Transmembrane</keyword>
<evidence type="ECO:0000259" key="2">
    <source>
        <dbReference type="Pfam" id="PF20153"/>
    </source>
</evidence>
<evidence type="ECO:0000313" key="3">
    <source>
        <dbReference type="EMBL" id="KIM22378.1"/>
    </source>
</evidence>
<keyword evidence="4" id="KW-1185">Reference proteome</keyword>
<protein>
    <recommendedName>
        <fullName evidence="2">DUF6535 domain-containing protein</fullName>
    </recommendedName>
</protein>
<dbReference type="Pfam" id="PF20153">
    <property type="entry name" value="DUF6535"/>
    <property type="match status" value="1"/>
</dbReference>
<name>A0A0C2W7E4_SERVB</name>
<dbReference type="EMBL" id="KN824357">
    <property type="protein sequence ID" value="KIM22378.1"/>
    <property type="molecule type" value="Genomic_DNA"/>
</dbReference>
<dbReference type="STRING" id="933852.A0A0C2W7E4"/>
<evidence type="ECO:0000256" key="1">
    <source>
        <dbReference type="SAM" id="Phobius"/>
    </source>
</evidence>
<reference evidence="3 4" key="1">
    <citation type="submission" date="2014-04" db="EMBL/GenBank/DDBJ databases">
        <authorList>
            <consortium name="DOE Joint Genome Institute"/>
            <person name="Kuo A."/>
            <person name="Zuccaro A."/>
            <person name="Kohler A."/>
            <person name="Nagy L.G."/>
            <person name="Floudas D."/>
            <person name="Copeland A."/>
            <person name="Barry K.W."/>
            <person name="Cichocki N."/>
            <person name="Veneault-Fourrey C."/>
            <person name="LaButti K."/>
            <person name="Lindquist E.A."/>
            <person name="Lipzen A."/>
            <person name="Lundell T."/>
            <person name="Morin E."/>
            <person name="Murat C."/>
            <person name="Sun H."/>
            <person name="Tunlid A."/>
            <person name="Henrissat B."/>
            <person name="Grigoriev I.V."/>
            <person name="Hibbett D.S."/>
            <person name="Martin F."/>
            <person name="Nordberg H.P."/>
            <person name="Cantor M.N."/>
            <person name="Hua S.X."/>
        </authorList>
    </citation>
    <scope>NUCLEOTIDE SEQUENCE [LARGE SCALE GENOMIC DNA]</scope>
    <source>
        <strain evidence="3 4">MAFF 305830</strain>
    </source>
</reference>
<gene>
    <name evidence="3" type="ORF">M408DRAFT_323744</name>
</gene>
<feature type="transmembrane region" description="Helical" evidence="1">
    <location>
        <begin position="114"/>
        <end position="137"/>
    </location>
</feature>
<evidence type="ECO:0000313" key="4">
    <source>
        <dbReference type="Proteomes" id="UP000054097"/>
    </source>
</evidence>
<accession>A0A0C2W7E4</accession>
<keyword evidence="1" id="KW-1133">Transmembrane helix</keyword>
<dbReference type="InterPro" id="IPR045338">
    <property type="entry name" value="DUF6535"/>
</dbReference>
<proteinExistence type="predicted"/>
<dbReference type="HOGENOM" id="CLU_018688_1_2_1"/>
<keyword evidence="1" id="KW-0472">Membrane</keyword>
<feature type="transmembrane region" description="Helical" evidence="1">
    <location>
        <begin position="45"/>
        <end position="65"/>
    </location>
</feature>
<dbReference type="OrthoDB" id="3219854at2759"/>
<dbReference type="Proteomes" id="UP000054097">
    <property type="component" value="Unassembled WGS sequence"/>
</dbReference>
<organism evidence="3 4">
    <name type="scientific">Serendipita vermifera MAFF 305830</name>
    <dbReference type="NCBI Taxonomy" id="933852"/>
    <lineage>
        <taxon>Eukaryota</taxon>
        <taxon>Fungi</taxon>
        <taxon>Dikarya</taxon>
        <taxon>Basidiomycota</taxon>
        <taxon>Agaricomycotina</taxon>
        <taxon>Agaricomycetes</taxon>
        <taxon>Sebacinales</taxon>
        <taxon>Serendipitaceae</taxon>
        <taxon>Serendipita</taxon>
    </lineage>
</organism>